<dbReference type="Gene3D" id="3.20.20.140">
    <property type="entry name" value="Metal-dependent hydrolases"/>
    <property type="match status" value="1"/>
</dbReference>
<dbReference type="PROSITE" id="PS01137">
    <property type="entry name" value="TATD_1"/>
    <property type="match status" value="1"/>
</dbReference>
<evidence type="ECO:0000259" key="1">
    <source>
        <dbReference type="Pfam" id="PF07969"/>
    </source>
</evidence>
<dbReference type="InterPro" id="IPR018228">
    <property type="entry name" value="DNase_TatD-rel_CS"/>
</dbReference>
<dbReference type="GO" id="GO:0016810">
    <property type="term" value="F:hydrolase activity, acting on carbon-nitrogen (but not peptide) bonds"/>
    <property type="evidence" value="ECO:0007669"/>
    <property type="project" value="InterPro"/>
</dbReference>
<dbReference type="Gene3D" id="2.30.40.10">
    <property type="entry name" value="Urease, subunit C, domain 1"/>
    <property type="match status" value="1"/>
</dbReference>
<dbReference type="InterPro" id="IPR011059">
    <property type="entry name" value="Metal-dep_hydrolase_composite"/>
</dbReference>
<protein>
    <submittedName>
        <fullName evidence="2">Amidohydrolase</fullName>
    </submittedName>
</protein>
<reference evidence="2 3" key="1">
    <citation type="journal article" date="2019" name="Nat. Commun.">
        <title>A new type of DNA phosphorothioation-based antiviral system in archaea.</title>
        <authorList>
            <person name="Xiong L."/>
            <person name="Liu S."/>
            <person name="Chen S."/>
            <person name="Xiao Y."/>
            <person name="Zhu B."/>
            <person name="Gao Y."/>
            <person name="Zhang Y."/>
            <person name="Chen B."/>
            <person name="Luo J."/>
            <person name="Deng Z."/>
            <person name="Chen X."/>
            <person name="Wang L."/>
            <person name="Chen S."/>
        </authorList>
    </citation>
    <scope>NUCLEOTIDE SEQUENCE [LARGE SCALE GENOMIC DNA]</scope>
    <source>
        <strain evidence="2 3">CBA1105</strain>
    </source>
</reference>
<dbReference type="STRING" id="1457250.GCA_000755225_03387"/>
<sequence length="507" mass="54930">MTAAADRIFTNADGHTLTDPDECFEAVAVRDGRIVRVGRASEVQFLEGVETDVVDLGGRTLLPGFIDAHTHMDVLGRRTVEADLADVAGPEEAVDAFAAHAEGADDWVLGFGYDESTWEESRYLTREDLDRVSEKRPVAAFREDLHVVSVNSVVLDRFAGDLPEQDVRTTNGKPTGVLVEDAVGVITDAIAPDAETTREYLLAAQSVALERGVTGVHDMIRNPHVPGIYRDLDLAGELDLRVRCNYWSDFLDAVSEAGLRTNHGSDRVRTGAIKTYTDGSIGGRTAKLSEPYADTDDTGAWVVGPDELRELADRVDAAGLQMTTHAIGDEAIETTLDTYDGIDPRRHRIEHAEVLTEALIERLGANEVVVSAQPNFHRWAREGGLYDTALGVERRERTNQFGALRAAGATLAFGSDCMPLDPLYGIEQAVTAPEPSQRLSVTEALQAYTLGSAYAGFDEGRLGTIEGGKRADFVVLDASPWEVPDAEIGRIDVAMTVVDGEIVVRNG</sequence>
<dbReference type="AlphaFoldDB" id="A0A4D6HC20"/>
<dbReference type="InterPro" id="IPR032466">
    <property type="entry name" value="Metal_Hydrolase"/>
</dbReference>
<keyword evidence="3" id="KW-1185">Reference proteome</keyword>
<dbReference type="InterPro" id="IPR033932">
    <property type="entry name" value="YtcJ-like"/>
</dbReference>
<dbReference type="OrthoDB" id="8791at2157"/>
<feature type="domain" description="Amidohydrolase 3" evidence="1">
    <location>
        <begin position="52"/>
        <end position="504"/>
    </location>
</feature>
<dbReference type="PANTHER" id="PTHR22642:SF2">
    <property type="entry name" value="PROTEIN LONG AFTER FAR-RED 3"/>
    <property type="match status" value="1"/>
</dbReference>
<gene>
    <name evidence="2" type="ORF">DV733_05375</name>
</gene>
<dbReference type="CDD" id="cd01300">
    <property type="entry name" value="YtcJ_like"/>
    <property type="match status" value="1"/>
</dbReference>
<dbReference type="InterPro" id="IPR013108">
    <property type="entry name" value="Amidohydro_3"/>
</dbReference>
<evidence type="ECO:0000313" key="2">
    <source>
        <dbReference type="EMBL" id="QCC50708.1"/>
    </source>
</evidence>
<keyword evidence="2" id="KW-0378">Hydrolase</keyword>
<dbReference type="KEGG" id="hsn:DV733_05375"/>
<proteinExistence type="predicted"/>
<dbReference type="GeneID" id="39847274"/>
<dbReference type="RefSeq" id="WP_049994153.1">
    <property type="nucleotide sequence ID" value="NZ_CP031310.1"/>
</dbReference>
<accession>A0A4D6HC20</accession>
<organism evidence="2 3">
    <name type="scientific">Halapricum salinum</name>
    <dbReference type="NCBI Taxonomy" id="1457250"/>
    <lineage>
        <taxon>Archaea</taxon>
        <taxon>Methanobacteriati</taxon>
        <taxon>Methanobacteriota</taxon>
        <taxon>Stenosarchaea group</taxon>
        <taxon>Halobacteria</taxon>
        <taxon>Halobacteriales</taxon>
        <taxon>Haloarculaceae</taxon>
        <taxon>Halapricum</taxon>
    </lineage>
</organism>
<dbReference type="Pfam" id="PF07969">
    <property type="entry name" value="Amidohydro_3"/>
    <property type="match status" value="1"/>
</dbReference>
<name>A0A4D6HC20_9EURY</name>
<dbReference type="SUPFAM" id="SSF51338">
    <property type="entry name" value="Composite domain of metallo-dependent hydrolases"/>
    <property type="match status" value="1"/>
</dbReference>
<dbReference type="Proteomes" id="UP000296706">
    <property type="component" value="Chromosome"/>
</dbReference>
<evidence type="ECO:0000313" key="3">
    <source>
        <dbReference type="Proteomes" id="UP000296706"/>
    </source>
</evidence>
<dbReference type="EMBL" id="CP031310">
    <property type="protein sequence ID" value="QCC50708.1"/>
    <property type="molecule type" value="Genomic_DNA"/>
</dbReference>
<dbReference type="PANTHER" id="PTHR22642">
    <property type="entry name" value="IMIDAZOLONEPROPIONASE"/>
    <property type="match status" value="1"/>
</dbReference>
<dbReference type="SUPFAM" id="SSF51556">
    <property type="entry name" value="Metallo-dependent hydrolases"/>
    <property type="match status" value="1"/>
</dbReference>
<dbReference type="Gene3D" id="3.10.310.70">
    <property type="match status" value="1"/>
</dbReference>